<accession>A0AAE0F105</accession>
<gene>
    <name evidence="1" type="ORF">CYMTET_42676</name>
</gene>
<dbReference type="EMBL" id="LGRX02028625">
    <property type="protein sequence ID" value="KAK3247838.1"/>
    <property type="molecule type" value="Genomic_DNA"/>
</dbReference>
<organism evidence="1 2">
    <name type="scientific">Cymbomonas tetramitiformis</name>
    <dbReference type="NCBI Taxonomy" id="36881"/>
    <lineage>
        <taxon>Eukaryota</taxon>
        <taxon>Viridiplantae</taxon>
        <taxon>Chlorophyta</taxon>
        <taxon>Pyramimonadophyceae</taxon>
        <taxon>Pyramimonadales</taxon>
        <taxon>Pyramimonadaceae</taxon>
        <taxon>Cymbomonas</taxon>
    </lineage>
</organism>
<proteinExistence type="predicted"/>
<evidence type="ECO:0000313" key="2">
    <source>
        <dbReference type="Proteomes" id="UP001190700"/>
    </source>
</evidence>
<keyword evidence="2" id="KW-1185">Reference proteome</keyword>
<comment type="caution">
    <text evidence="1">The sequence shown here is derived from an EMBL/GenBank/DDBJ whole genome shotgun (WGS) entry which is preliminary data.</text>
</comment>
<sequence>MRPELAQRLVFWFPMDTNWWQDHSGNELHLTEYVVTAYHGWGPSPASYDFMDFLNSDHITRVTSPGETSTYHTMVKSTVHMSYNTTTPNVDWTSNNTCNIHFWGMPGYENDGGFGHNGGCSWGHTHNLRPRESECVSWAAPHSRQARLSADIVPGVDGTKHTQGIRYFANPVNSTWHMLAGCKKFTSCEARQGLGNNVDGGNYLQLHLVRKLPHVMDRGTFTIAFWAMLRTNATTNQQTSIAISSNNACIGTAGGMGMHDLPTWMNTNYPDSHAWTDFVVRDTGALTGGQERAQMVAITLERYSVGRVYIGGEDPDNPTLRDAHATLCARGACVKRNKDIQDYMRVIASDPVLAIGRAFERLQGSVAMNHFIMFDRALPRSEFAALYNAGEGSELTNAHMASLVTWLPLQYRHHQDLMSPHAHVTEYRLKSNNLDGFLTRFESACDFDQCDSNRCGDQWRRIYWSSMYRGYTHGWQTFNTANYQPEVIKPGDEFGDTYRFIKVHDSSLPYLLHAGPNFTNARVINRTIDFNTLHGAGRDAMAMPPPPSPPPLPPFAGAFPYVEFSAHKQRSNMYFPGHYDKGTIQRVGGVDVMRDKVNNFLRTVEPSAALRGTMNEIGELTVAYWLPLYNNDKDQWHKSHEFNLITTAGRRALRIQVQNYNHDTCRHRQYITVQVDGNRVEQNFWVCPSTCTCGLSYNDREYMALVVVSFYNGMQSMDLYFGNMATKGEAVLAGTHTSTVYPYMGVRVPLHVVFGMYGEPITNSDEVRFTASGRMPFTNALILDKKVT</sequence>
<protein>
    <submittedName>
        <fullName evidence="1">Uncharacterized protein</fullName>
    </submittedName>
</protein>
<name>A0AAE0F105_9CHLO</name>
<dbReference type="Proteomes" id="UP001190700">
    <property type="component" value="Unassembled WGS sequence"/>
</dbReference>
<dbReference type="AlphaFoldDB" id="A0AAE0F105"/>
<reference evidence="1 2" key="1">
    <citation type="journal article" date="2015" name="Genome Biol. Evol.">
        <title>Comparative Genomics of a Bacterivorous Green Alga Reveals Evolutionary Causalities and Consequences of Phago-Mixotrophic Mode of Nutrition.</title>
        <authorList>
            <person name="Burns J.A."/>
            <person name="Paasch A."/>
            <person name="Narechania A."/>
            <person name="Kim E."/>
        </authorList>
    </citation>
    <scope>NUCLEOTIDE SEQUENCE [LARGE SCALE GENOMIC DNA]</scope>
    <source>
        <strain evidence="1 2">PLY_AMNH</strain>
    </source>
</reference>
<evidence type="ECO:0000313" key="1">
    <source>
        <dbReference type="EMBL" id="KAK3247838.1"/>
    </source>
</evidence>